<proteinExistence type="predicted"/>
<protein>
    <submittedName>
        <fullName evidence="1">Unannotated protein</fullName>
    </submittedName>
</protein>
<evidence type="ECO:0000313" key="1">
    <source>
        <dbReference type="EMBL" id="CAB4879407.1"/>
    </source>
</evidence>
<organism evidence="1">
    <name type="scientific">freshwater metagenome</name>
    <dbReference type="NCBI Taxonomy" id="449393"/>
    <lineage>
        <taxon>unclassified sequences</taxon>
        <taxon>metagenomes</taxon>
        <taxon>ecological metagenomes</taxon>
    </lineage>
</organism>
<sequence length="309" mass="33795">MRNDSTLGGVLLFNLPTGFYTGTELATTIQTVINTRLGAQGVPAGTFTVAYDAGSGSIVWQNTSVWNGADGTSNYFLEFVIATAGGFVPNFSQPNALWTLGLRDMFANYPPRGATPWANPLPNSSGSVTLVPSGYPNAAGGSTPPLPVFPAGYFYNAVNGSTYTGAYTQYIDICSPTLCQAQYVRDGNTNQFSIHRDLICRLYINNEVSLFQTDPTGTRPFTIHRQFKNAKIMKWSVDRSIDAIDIQLYDQFGNILPRLPGYIDSVPNVNGYRGDAVYQGQPADFAITFLVDENTEERVSESENIGYRY</sequence>
<dbReference type="EMBL" id="CAFBLX010000018">
    <property type="protein sequence ID" value="CAB4879407.1"/>
    <property type="molecule type" value="Genomic_DNA"/>
</dbReference>
<name>A0A6J7E8I2_9ZZZZ</name>
<reference evidence="1" key="1">
    <citation type="submission" date="2020-05" db="EMBL/GenBank/DDBJ databases">
        <authorList>
            <person name="Chiriac C."/>
            <person name="Salcher M."/>
            <person name="Ghai R."/>
            <person name="Kavagutti S V."/>
        </authorList>
    </citation>
    <scope>NUCLEOTIDE SEQUENCE</scope>
</reference>
<accession>A0A6J7E8I2</accession>
<dbReference type="AlphaFoldDB" id="A0A6J7E8I2"/>
<gene>
    <name evidence="1" type="ORF">UFOPK3472_00472</name>
</gene>